<dbReference type="OrthoDB" id="8174896at2759"/>
<accession>A0A6G0ZG90</accession>
<evidence type="ECO:0000256" key="1">
    <source>
        <dbReference type="ARBA" id="ARBA00005964"/>
    </source>
</evidence>
<dbReference type="InterPro" id="IPR019819">
    <property type="entry name" value="Carboxylesterase_B_CS"/>
</dbReference>
<dbReference type="SUPFAM" id="SSF53474">
    <property type="entry name" value="alpha/beta-Hydrolases"/>
    <property type="match status" value="2"/>
</dbReference>
<gene>
    <name evidence="6" type="ORF">FWK35_00008989</name>
</gene>
<dbReference type="Gene3D" id="3.40.50.1820">
    <property type="entry name" value="alpha/beta hydrolase"/>
    <property type="match status" value="3"/>
</dbReference>
<feature type="domain" description="Carboxylesterase type B" evidence="5">
    <location>
        <begin position="257"/>
        <end position="501"/>
    </location>
</feature>
<dbReference type="AlphaFoldDB" id="A0A6G0ZG90"/>
<dbReference type="Proteomes" id="UP000478052">
    <property type="component" value="Unassembled WGS sequence"/>
</dbReference>
<evidence type="ECO:0000313" key="7">
    <source>
        <dbReference type="Proteomes" id="UP000478052"/>
    </source>
</evidence>
<dbReference type="PANTHER" id="PTHR43142">
    <property type="entry name" value="CARBOXYLIC ESTER HYDROLASE"/>
    <property type="match status" value="1"/>
</dbReference>
<keyword evidence="7" id="KW-1185">Reference proteome</keyword>
<keyword evidence="2" id="KW-0719">Serine esterase</keyword>
<dbReference type="GO" id="GO:0052689">
    <property type="term" value="F:carboxylic ester hydrolase activity"/>
    <property type="evidence" value="ECO:0007669"/>
    <property type="project" value="UniProtKB-KW"/>
</dbReference>
<comment type="caution">
    <text evidence="6">The sequence shown here is derived from an EMBL/GenBank/DDBJ whole genome shotgun (WGS) entry which is preliminary data.</text>
</comment>
<evidence type="ECO:0000256" key="3">
    <source>
        <dbReference type="ARBA" id="ARBA00022801"/>
    </source>
</evidence>
<sequence length="874" mass="99019">MIRVIINMRYIYILWLFFLKLVCCKLEVRIADGFLKGQALQSRDGRIYYSYTGIPYAKPPIGELRFKAPEPVEPWNGILDASSESNKICVQKKLTDYHEDCLYLNVFTPKVNRTFLPVMFWIHGGMFSNGHGGPNAHGPEYFMDKDVILVSINYRLGIFGFLSTEDDVIPGNYGMKDQVMALRWVQKNIVHFNGDPNQVTIFGESSGAACTGFHLLSPMSKGLFHKVILQSGTPVCKWAISPIGFSRKRAHAVWLSHPCIHFNPVVENCKSGQEAFLCHHPIYDFKQESFVPAVIGMNSAEGALYNSTSLINTEFQTYFNRLLSIMLFYNQYTKLEDLDKIGDRVLKEYFPSGRLNDNTHSNAVNMISDGCFTHCLVDMAKKLSSPVYIYYYDYQNEFSNNKLFGSCQRSLGVTHADELTSLFKKSRLNPKDLNVDDLKVSRLLVNIWYRFVTFEIPTIDGTDAGPAWPKFTFNEHFEILHIDSAQPKIIQNPFYKKYKFWDQLPFSFNLNQTIPPQKSPNFLRSLIHLHYCINHQAMIIKWAFIAVVMYLDLVYCISQQLEITKGVIKGQILKSRNGRSYYSYTGIPYAKPPIGELRFKAAVPVEPWNGVLDATKESNICIQLGSTDSQEDCLYLNVYTPKTNQTSLPIMFWIHGGGFSWGHGRSSQYGPDYVMDKDVILITIHYRLGFLSTEDDVIPGNYGVKDQVAALRWVQENIVYFNGDPNRVTIFGGSSGGASTGFHMLSPMSKGLFHKVILQSGTPVCKWSITPIGLSRKRAHAVATIAGCNFDTSEDILQCLREVPAQNLIDIHGKLFTWIIYPFVLFNPVVENCNSGQEAFLCHHPIFDFHQESFVPAIVGSNSAEGGLFVALSF</sequence>
<dbReference type="PANTHER" id="PTHR43142:SF1">
    <property type="entry name" value="CARBOXYLIC ESTER HYDROLASE"/>
    <property type="match status" value="1"/>
</dbReference>
<reference evidence="6 7" key="1">
    <citation type="submission" date="2019-08" db="EMBL/GenBank/DDBJ databases">
        <title>Whole genome of Aphis craccivora.</title>
        <authorList>
            <person name="Voronova N.V."/>
            <person name="Shulinski R.S."/>
            <person name="Bandarenka Y.V."/>
            <person name="Zhorov D.G."/>
            <person name="Warner D."/>
        </authorList>
    </citation>
    <scope>NUCLEOTIDE SEQUENCE [LARGE SCALE GENOMIC DNA]</scope>
    <source>
        <strain evidence="6">180601</strain>
        <tissue evidence="6">Whole Body</tissue>
    </source>
</reference>
<feature type="domain" description="Carboxylesterase type B" evidence="5">
    <location>
        <begin position="27"/>
        <end position="243"/>
    </location>
</feature>
<evidence type="ECO:0000256" key="4">
    <source>
        <dbReference type="ARBA" id="ARBA00023180"/>
    </source>
</evidence>
<feature type="domain" description="Carboxylesterase type B" evidence="5">
    <location>
        <begin position="559"/>
        <end position="871"/>
    </location>
</feature>
<proteinExistence type="inferred from homology"/>
<comment type="similarity">
    <text evidence="1">Belongs to the type-B carboxylesterase/lipase family.</text>
</comment>
<keyword evidence="4" id="KW-0325">Glycoprotein</keyword>
<dbReference type="PROSITE" id="PS00941">
    <property type="entry name" value="CARBOXYLESTERASE_B_2"/>
    <property type="match status" value="2"/>
</dbReference>
<dbReference type="InterPro" id="IPR029058">
    <property type="entry name" value="AB_hydrolase_fold"/>
</dbReference>
<evidence type="ECO:0000259" key="5">
    <source>
        <dbReference type="Pfam" id="PF00135"/>
    </source>
</evidence>
<evidence type="ECO:0000256" key="2">
    <source>
        <dbReference type="ARBA" id="ARBA00022487"/>
    </source>
</evidence>
<dbReference type="EMBL" id="VUJU01000486">
    <property type="protein sequence ID" value="KAF0770097.1"/>
    <property type="molecule type" value="Genomic_DNA"/>
</dbReference>
<dbReference type="Pfam" id="PF00135">
    <property type="entry name" value="COesterase"/>
    <property type="match status" value="3"/>
</dbReference>
<dbReference type="InterPro" id="IPR002018">
    <property type="entry name" value="CarbesteraseB"/>
</dbReference>
<evidence type="ECO:0000313" key="6">
    <source>
        <dbReference type="EMBL" id="KAF0770097.1"/>
    </source>
</evidence>
<name>A0A6G0ZG90_APHCR</name>
<protein>
    <submittedName>
        <fullName evidence="6">COesterase domain-containing protein</fullName>
    </submittedName>
</protein>
<keyword evidence="3" id="KW-0378">Hydrolase</keyword>
<organism evidence="6 7">
    <name type="scientific">Aphis craccivora</name>
    <name type="common">Cowpea aphid</name>
    <dbReference type="NCBI Taxonomy" id="307492"/>
    <lineage>
        <taxon>Eukaryota</taxon>
        <taxon>Metazoa</taxon>
        <taxon>Ecdysozoa</taxon>
        <taxon>Arthropoda</taxon>
        <taxon>Hexapoda</taxon>
        <taxon>Insecta</taxon>
        <taxon>Pterygota</taxon>
        <taxon>Neoptera</taxon>
        <taxon>Paraneoptera</taxon>
        <taxon>Hemiptera</taxon>
        <taxon>Sternorrhyncha</taxon>
        <taxon>Aphidomorpha</taxon>
        <taxon>Aphidoidea</taxon>
        <taxon>Aphididae</taxon>
        <taxon>Aphidini</taxon>
        <taxon>Aphis</taxon>
        <taxon>Aphis</taxon>
    </lineage>
</organism>